<evidence type="ECO:0000313" key="4">
    <source>
        <dbReference type="EMBL" id="GKV53444.1"/>
    </source>
</evidence>
<dbReference type="EMBL" id="BPVZ01001393">
    <property type="protein sequence ID" value="GKV53444.1"/>
    <property type="molecule type" value="Genomic_DNA"/>
</dbReference>
<comment type="caution">
    <text evidence="4">The sequence shown here is derived from an EMBL/GenBank/DDBJ whole genome shotgun (WGS) entry which is preliminary data.</text>
</comment>
<dbReference type="PANTHER" id="PTHR30620">
    <property type="entry name" value="PERIPLASMIC BETA-GLUCOSIDASE-RELATED"/>
    <property type="match status" value="1"/>
</dbReference>
<reference evidence="4 5" key="1">
    <citation type="journal article" date="2021" name="Commun. Biol.">
        <title>The genome of Shorea leprosula (Dipterocarpaceae) highlights the ecological relevance of drought in aseasonal tropical rainforests.</title>
        <authorList>
            <person name="Ng K.K.S."/>
            <person name="Kobayashi M.J."/>
            <person name="Fawcett J.A."/>
            <person name="Hatakeyama M."/>
            <person name="Paape T."/>
            <person name="Ng C.H."/>
            <person name="Ang C.C."/>
            <person name="Tnah L.H."/>
            <person name="Lee C.T."/>
            <person name="Nishiyama T."/>
            <person name="Sese J."/>
            <person name="O'Brien M.J."/>
            <person name="Copetti D."/>
            <person name="Mohd Noor M.I."/>
            <person name="Ong R.C."/>
            <person name="Putra M."/>
            <person name="Sireger I.Z."/>
            <person name="Indrioko S."/>
            <person name="Kosugi Y."/>
            <person name="Izuno A."/>
            <person name="Isagi Y."/>
            <person name="Lee S.L."/>
            <person name="Shimizu K.K."/>
        </authorList>
    </citation>
    <scope>NUCLEOTIDE SEQUENCE [LARGE SCALE GENOMIC DNA]</scope>
    <source>
        <strain evidence="4">214</strain>
    </source>
</reference>
<feature type="domain" description="Glycoside hydrolase family 3 C-terminal" evidence="3">
    <location>
        <begin position="2"/>
        <end position="52"/>
    </location>
</feature>
<dbReference type="GO" id="GO:0008422">
    <property type="term" value="F:beta-glucosidase activity"/>
    <property type="evidence" value="ECO:0007669"/>
    <property type="project" value="TreeGrafter"/>
</dbReference>
<feature type="non-terminal residue" evidence="4">
    <location>
        <position position="52"/>
    </location>
</feature>
<keyword evidence="1" id="KW-0378">Hydrolase</keyword>
<organism evidence="4 5">
    <name type="scientific">Rubroshorea leprosula</name>
    <dbReference type="NCBI Taxonomy" id="152421"/>
    <lineage>
        <taxon>Eukaryota</taxon>
        <taxon>Viridiplantae</taxon>
        <taxon>Streptophyta</taxon>
        <taxon>Embryophyta</taxon>
        <taxon>Tracheophyta</taxon>
        <taxon>Spermatophyta</taxon>
        <taxon>Magnoliopsida</taxon>
        <taxon>eudicotyledons</taxon>
        <taxon>Gunneridae</taxon>
        <taxon>Pentapetalae</taxon>
        <taxon>rosids</taxon>
        <taxon>malvids</taxon>
        <taxon>Malvales</taxon>
        <taxon>Dipterocarpaceae</taxon>
        <taxon>Rubroshorea</taxon>
    </lineage>
</organism>
<dbReference type="InterPro" id="IPR002772">
    <property type="entry name" value="Glyco_hydro_3_C"/>
</dbReference>
<proteinExistence type="predicted"/>
<keyword evidence="5" id="KW-1185">Reference proteome</keyword>
<dbReference type="Pfam" id="PF01915">
    <property type="entry name" value="Glyco_hydro_3_C"/>
    <property type="match status" value="1"/>
</dbReference>
<name>A0AAV5MWU6_9ROSI</name>
<evidence type="ECO:0000256" key="2">
    <source>
        <dbReference type="ARBA" id="ARBA00023295"/>
    </source>
</evidence>
<accession>A0AAV5MWU6</accession>
<gene>
    <name evidence="4" type="ORF">SLEP1_g59968</name>
</gene>
<keyword evidence="2" id="KW-0326">Glycosidase</keyword>
<dbReference type="InterPro" id="IPR051915">
    <property type="entry name" value="Cellulose_Degrad_GH3"/>
</dbReference>
<dbReference type="AlphaFoldDB" id="A0AAV5MWU6"/>
<dbReference type="PANTHER" id="PTHR30620:SF33">
    <property type="entry name" value="BETA-D-GLUCAN EXOHYDROLASE-LIKE PROTEIN-RELATED"/>
    <property type="match status" value="1"/>
</dbReference>
<sequence length="52" mass="5697">MPTVVILISGRPLVIEPRILEKVDALIAAWLPGTEGRGITDVVFGDYDFEGR</sequence>
<evidence type="ECO:0000313" key="5">
    <source>
        <dbReference type="Proteomes" id="UP001054252"/>
    </source>
</evidence>
<dbReference type="SUPFAM" id="SSF52279">
    <property type="entry name" value="Beta-D-glucan exohydrolase, C-terminal domain"/>
    <property type="match status" value="1"/>
</dbReference>
<evidence type="ECO:0000256" key="1">
    <source>
        <dbReference type="ARBA" id="ARBA00022801"/>
    </source>
</evidence>
<protein>
    <recommendedName>
        <fullName evidence="3">Glycoside hydrolase family 3 C-terminal domain-containing protein</fullName>
    </recommendedName>
</protein>
<dbReference type="Proteomes" id="UP001054252">
    <property type="component" value="Unassembled WGS sequence"/>
</dbReference>
<dbReference type="InterPro" id="IPR036881">
    <property type="entry name" value="Glyco_hydro_3_C_sf"/>
</dbReference>
<evidence type="ECO:0000259" key="3">
    <source>
        <dbReference type="Pfam" id="PF01915"/>
    </source>
</evidence>
<dbReference type="GO" id="GO:0009251">
    <property type="term" value="P:glucan catabolic process"/>
    <property type="evidence" value="ECO:0007669"/>
    <property type="project" value="TreeGrafter"/>
</dbReference>
<dbReference type="Gene3D" id="3.40.50.1700">
    <property type="entry name" value="Glycoside hydrolase family 3 C-terminal domain"/>
    <property type="match status" value="1"/>
</dbReference>